<dbReference type="InterPro" id="IPR001387">
    <property type="entry name" value="Cro/C1-type_HTH"/>
</dbReference>
<sequence length="757" mass="85683">MMQTQTDLAQLKAIASRLREMREIMGWTAEEMAGKTEVTPEEYLLYEAGEADMPFSFIYKAAQAFNMELTELLEGHNAFLSTYTVTRRGKGETTAKEEGIAISNLAPKFRDKAAEPYWVRYEYSEKQQNEPIHTTTHHGQEFDLVLSGSLKVQIGDHTEILHEGDSIYYNSSLPHGMIAVDGKDCVFLAMILPGEGPQVETAAVTAPKAARYEGHLVAEKFIDAKEDDQGRLQAISFPNKETFNFGFDVVDEIARQYPDKLAMLYVDKHHEERRFTFKDVKDASNQCANYFTSLGIKRGDRVMLVLKRHYQFWFCMVALHKLGAIAIPATNQLKEHDFEYRFNAAGVKALICTADGDTAEIAERAAARCPSVETLIIVNGTREGWRSLNDEYPLFTRRYHRPEDASCGDDPALMFFTSGTTGNPKMAQHKHTYALGHYVTAKYWHCCERDGLHFTISDTGWGKSLWGKLYGQWLCEGAVFVYDFDRFDAADILPMFKKYNITTFCAPPTMLRMFIKVDLANYDLSSIHHMTTAGEALNPEVFRQFEKATGLQIMEGFGQTETTLTIGNLFGGVPKIGSMGKANPQYDVDIVDPDGNPVATGEVGEIVIHTDKSVPCGLFREYYLDEEKTKDAWHDGLYHTGDTAWRDEDGYFWYVSRIDDVIKSSGYRIGPFEIESVIMELPYVLECGVSAEPDEIRGQIVKASIVLTRGTEGTEELKKEIQQYVKEHTAPYKYPRKIVFRDELPKTISGKIQRNLL</sequence>
<accession>W0FK83</accession>
<dbReference type="GO" id="GO:0016405">
    <property type="term" value="F:CoA-ligase activity"/>
    <property type="evidence" value="ECO:0007669"/>
    <property type="project" value="UniProtKB-ARBA"/>
</dbReference>
<reference evidence="6" key="1">
    <citation type="journal article" date="2013" name="PLoS ONE">
        <title>Metagenomic insights into the carbohydrate-active enzymes carried by the microorganisms adhering to solid digesta in the rumen of cows.</title>
        <authorList>
            <person name="Wang L."/>
            <person name="Hatem A."/>
            <person name="Catalyurek U.V."/>
            <person name="Morrison M."/>
            <person name="Yu Z."/>
        </authorList>
    </citation>
    <scope>NUCLEOTIDE SEQUENCE</scope>
</reference>
<dbReference type="InterPro" id="IPR013096">
    <property type="entry name" value="Cupin_2"/>
</dbReference>
<dbReference type="InterPro" id="IPR045851">
    <property type="entry name" value="AMP-bd_C_sf"/>
</dbReference>
<dbReference type="InterPro" id="IPR014710">
    <property type="entry name" value="RmlC-like_jellyroll"/>
</dbReference>
<proteinExistence type="inferred from homology"/>
<dbReference type="FunFam" id="3.30.300.30:FF:000005">
    <property type="entry name" value="Acyl-coenzyme A synthetase ACSM5, mitochondrial"/>
    <property type="match status" value="1"/>
</dbReference>
<dbReference type="InterPro" id="IPR042099">
    <property type="entry name" value="ANL_N_sf"/>
</dbReference>
<dbReference type="GO" id="GO:0006633">
    <property type="term" value="P:fatty acid biosynthetic process"/>
    <property type="evidence" value="ECO:0007669"/>
    <property type="project" value="TreeGrafter"/>
</dbReference>
<dbReference type="InterPro" id="IPR011051">
    <property type="entry name" value="RmlC_Cupin_sf"/>
</dbReference>
<comment type="similarity">
    <text evidence="1">Belongs to the ATP-dependent AMP-binding enzyme family.</text>
</comment>
<dbReference type="GO" id="GO:0015645">
    <property type="term" value="F:fatty acid ligase activity"/>
    <property type="evidence" value="ECO:0007669"/>
    <property type="project" value="TreeGrafter"/>
</dbReference>
<dbReference type="InterPro" id="IPR025110">
    <property type="entry name" value="AMP-bd_C"/>
</dbReference>
<dbReference type="SUPFAM" id="SSF56801">
    <property type="entry name" value="Acetyl-CoA synthetase-like"/>
    <property type="match status" value="1"/>
</dbReference>
<dbReference type="SUPFAM" id="SSF51182">
    <property type="entry name" value="RmlC-like cupins"/>
    <property type="match status" value="1"/>
</dbReference>
<dbReference type="GO" id="GO:0006637">
    <property type="term" value="P:acyl-CoA metabolic process"/>
    <property type="evidence" value="ECO:0007669"/>
    <property type="project" value="TreeGrafter"/>
</dbReference>
<evidence type="ECO:0000313" key="6">
    <source>
        <dbReference type="EMBL" id="AHF23824.1"/>
    </source>
</evidence>
<dbReference type="InterPro" id="IPR020845">
    <property type="entry name" value="AMP-binding_CS"/>
</dbReference>
<dbReference type="PROSITE" id="PS00455">
    <property type="entry name" value="AMP_BINDING"/>
    <property type="match status" value="1"/>
</dbReference>
<evidence type="ECO:0000256" key="2">
    <source>
        <dbReference type="ARBA" id="ARBA00022598"/>
    </source>
</evidence>
<dbReference type="PANTHER" id="PTHR43605">
    <property type="entry name" value="ACYL-COENZYME A SYNTHETASE"/>
    <property type="match status" value="1"/>
</dbReference>
<feature type="domain" description="HTH cro/C1-type" evidence="5">
    <location>
        <begin position="18"/>
        <end position="72"/>
    </location>
</feature>
<dbReference type="Pfam" id="PF07883">
    <property type="entry name" value="Cupin_2"/>
    <property type="match status" value="1"/>
</dbReference>
<dbReference type="InterPro" id="IPR010982">
    <property type="entry name" value="Lambda_DNA-bd_dom_sf"/>
</dbReference>
<keyword evidence="3" id="KW-0547">Nucleotide-binding</keyword>
<evidence type="ECO:0000256" key="4">
    <source>
        <dbReference type="ARBA" id="ARBA00022840"/>
    </source>
</evidence>
<dbReference type="PANTHER" id="PTHR43605:SF10">
    <property type="entry name" value="ACYL-COA SYNTHETASE MEDIUM CHAIN FAMILY MEMBER 3"/>
    <property type="match status" value="1"/>
</dbReference>
<keyword evidence="2 6" id="KW-0436">Ligase</keyword>
<evidence type="ECO:0000256" key="3">
    <source>
        <dbReference type="ARBA" id="ARBA00022741"/>
    </source>
</evidence>
<dbReference type="InterPro" id="IPR000873">
    <property type="entry name" value="AMP-dep_synth/lig_dom"/>
</dbReference>
<dbReference type="InterPro" id="IPR051087">
    <property type="entry name" value="Mitochondrial_ACSM"/>
</dbReference>
<dbReference type="PROSITE" id="PS50943">
    <property type="entry name" value="HTH_CROC1"/>
    <property type="match status" value="1"/>
</dbReference>
<protein>
    <submittedName>
        <fullName evidence="6">Acyl-coenzyme A synthetases/AMP-(Fatty) acid ligases</fullName>
    </submittedName>
</protein>
<dbReference type="Gene3D" id="2.60.120.10">
    <property type="entry name" value="Jelly Rolls"/>
    <property type="match status" value="1"/>
</dbReference>
<dbReference type="Gene3D" id="1.10.260.40">
    <property type="entry name" value="lambda repressor-like DNA-binding domains"/>
    <property type="match status" value="1"/>
</dbReference>
<dbReference type="GO" id="GO:0004321">
    <property type="term" value="F:fatty-acyl-CoA synthase activity"/>
    <property type="evidence" value="ECO:0007669"/>
    <property type="project" value="TreeGrafter"/>
</dbReference>
<evidence type="ECO:0000259" key="5">
    <source>
        <dbReference type="PROSITE" id="PS50943"/>
    </source>
</evidence>
<dbReference type="Gene3D" id="3.40.50.12780">
    <property type="entry name" value="N-terminal domain of ligase-like"/>
    <property type="match status" value="1"/>
</dbReference>
<dbReference type="GO" id="GO:0003677">
    <property type="term" value="F:DNA binding"/>
    <property type="evidence" value="ECO:0007669"/>
    <property type="project" value="InterPro"/>
</dbReference>
<organism evidence="6">
    <name type="scientific">uncultured bacterium Contig1767</name>
    <dbReference type="NCBI Taxonomy" id="1393509"/>
    <lineage>
        <taxon>Bacteria</taxon>
        <taxon>environmental samples</taxon>
    </lineage>
</organism>
<dbReference type="Gene3D" id="3.30.300.30">
    <property type="match status" value="1"/>
</dbReference>
<keyword evidence="4" id="KW-0067">ATP-binding</keyword>
<dbReference type="Pfam" id="PF12844">
    <property type="entry name" value="HTH_19"/>
    <property type="match status" value="1"/>
</dbReference>
<dbReference type="Pfam" id="PF13193">
    <property type="entry name" value="AMP-binding_C"/>
    <property type="match status" value="1"/>
</dbReference>
<dbReference type="CDD" id="cd00093">
    <property type="entry name" value="HTH_XRE"/>
    <property type="match status" value="1"/>
</dbReference>
<dbReference type="SMART" id="SM00530">
    <property type="entry name" value="HTH_XRE"/>
    <property type="match status" value="1"/>
</dbReference>
<dbReference type="Pfam" id="PF00501">
    <property type="entry name" value="AMP-binding"/>
    <property type="match status" value="1"/>
</dbReference>
<name>W0FK83_9BACT</name>
<dbReference type="CDD" id="cd02209">
    <property type="entry name" value="cupin_XRE_C"/>
    <property type="match status" value="1"/>
</dbReference>
<dbReference type="GO" id="GO:0005524">
    <property type="term" value="F:ATP binding"/>
    <property type="evidence" value="ECO:0007669"/>
    <property type="project" value="UniProtKB-KW"/>
</dbReference>
<dbReference type="EMBL" id="KC246776">
    <property type="protein sequence ID" value="AHF23824.1"/>
    <property type="molecule type" value="Genomic_DNA"/>
</dbReference>
<dbReference type="AlphaFoldDB" id="W0FK83"/>
<evidence type="ECO:0000256" key="1">
    <source>
        <dbReference type="ARBA" id="ARBA00006432"/>
    </source>
</evidence>
<dbReference type="SUPFAM" id="SSF47413">
    <property type="entry name" value="lambda repressor-like DNA-binding domains"/>
    <property type="match status" value="1"/>
</dbReference>